<protein>
    <submittedName>
        <fullName evidence="1">Uncharacterized protein</fullName>
    </submittedName>
</protein>
<name>A0A370U416_9HELO</name>
<evidence type="ECO:0000313" key="1">
    <source>
        <dbReference type="EMBL" id="RDL42508.1"/>
    </source>
</evidence>
<accession>A0A370U416</accession>
<reference evidence="1 2" key="1">
    <citation type="journal article" date="2018" name="IMA Fungus">
        <title>IMA Genome-F 9: Draft genome sequence of Annulohypoxylon stygium, Aspergillus mulundensis, Berkeleyomyces basicola (syn. Thielaviopsis basicola), Ceratocystis smalleyi, two Cercospora beticola strains, Coleophoma cylindrospora, Fusarium fracticaudum, Phialophora cf. hyalina, and Morchella septimelata.</title>
        <authorList>
            <person name="Wingfield B.D."/>
            <person name="Bills G.F."/>
            <person name="Dong Y."/>
            <person name="Huang W."/>
            <person name="Nel W.J."/>
            <person name="Swalarsk-Parry B.S."/>
            <person name="Vaghefi N."/>
            <person name="Wilken P.M."/>
            <person name="An Z."/>
            <person name="de Beer Z.W."/>
            <person name="De Vos L."/>
            <person name="Chen L."/>
            <person name="Duong T.A."/>
            <person name="Gao Y."/>
            <person name="Hammerbacher A."/>
            <person name="Kikkert J.R."/>
            <person name="Li Y."/>
            <person name="Li H."/>
            <person name="Li K."/>
            <person name="Li Q."/>
            <person name="Liu X."/>
            <person name="Ma X."/>
            <person name="Naidoo K."/>
            <person name="Pethybridge S.J."/>
            <person name="Sun J."/>
            <person name="Steenkamp E.T."/>
            <person name="van der Nest M.A."/>
            <person name="van Wyk S."/>
            <person name="Wingfield M.J."/>
            <person name="Xiong C."/>
            <person name="Yue Q."/>
            <person name="Zhang X."/>
        </authorList>
    </citation>
    <scope>NUCLEOTIDE SEQUENCE [LARGE SCALE GENOMIC DNA]</scope>
    <source>
        <strain evidence="1 2">BP 5553</strain>
    </source>
</reference>
<proteinExistence type="predicted"/>
<dbReference type="AlphaFoldDB" id="A0A370U416"/>
<dbReference type="EMBL" id="NPIC01000001">
    <property type="protein sequence ID" value="RDL42508.1"/>
    <property type="molecule type" value="Genomic_DNA"/>
</dbReference>
<evidence type="ECO:0000313" key="2">
    <source>
        <dbReference type="Proteomes" id="UP000254866"/>
    </source>
</evidence>
<sequence length="124" mass="13134">MFFCISLPVPVPDPQKANTTTLLFASTPVILTRLPRIWAFGIQHPPTLHTGLNLHTPIRPVKHLNQFRMTAFAVAVRREDKLIVCVIGPAIDHPAESSGARGAAALGDGGDECACAAGALFAGI</sequence>
<organism evidence="1 2">
    <name type="scientific">Venustampulla echinocandica</name>
    <dbReference type="NCBI Taxonomy" id="2656787"/>
    <lineage>
        <taxon>Eukaryota</taxon>
        <taxon>Fungi</taxon>
        <taxon>Dikarya</taxon>
        <taxon>Ascomycota</taxon>
        <taxon>Pezizomycotina</taxon>
        <taxon>Leotiomycetes</taxon>
        <taxon>Helotiales</taxon>
        <taxon>Pleuroascaceae</taxon>
        <taxon>Venustampulla</taxon>
    </lineage>
</organism>
<dbReference type="GeneID" id="43595336"/>
<dbReference type="Proteomes" id="UP000254866">
    <property type="component" value="Unassembled WGS sequence"/>
</dbReference>
<keyword evidence="2" id="KW-1185">Reference proteome</keyword>
<dbReference type="RefSeq" id="XP_031875164.1">
    <property type="nucleotide sequence ID" value="XM_032011110.1"/>
</dbReference>
<gene>
    <name evidence="1" type="ORF">BP5553_02487</name>
</gene>
<comment type="caution">
    <text evidence="1">The sequence shown here is derived from an EMBL/GenBank/DDBJ whole genome shotgun (WGS) entry which is preliminary data.</text>
</comment>